<dbReference type="InterPro" id="IPR054352">
    <property type="entry name" value="ACT_Aspartokinase"/>
</dbReference>
<evidence type="ECO:0000256" key="1">
    <source>
        <dbReference type="ARBA" id="ARBA00004766"/>
    </source>
</evidence>
<dbReference type="Pfam" id="PF00696">
    <property type="entry name" value="AA_kinase"/>
    <property type="match status" value="1"/>
</dbReference>
<gene>
    <name evidence="16" type="ORF">CK625_09535</name>
</gene>
<dbReference type="UniPathway" id="UPA00050">
    <property type="reaction ID" value="UER00461"/>
</dbReference>
<dbReference type="NCBIfam" id="NF005154">
    <property type="entry name" value="PRK06635.1-2"/>
    <property type="match status" value="1"/>
</dbReference>
<dbReference type="PROSITE" id="PS51671">
    <property type="entry name" value="ACT"/>
    <property type="match status" value="2"/>
</dbReference>
<protein>
    <recommendedName>
        <fullName evidence="13">Aspartokinase</fullName>
        <ecNumber evidence="13">2.7.2.4</ecNumber>
    </recommendedName>
</protein>
<comment type="pathway">
    <text evidence="1 14">Amino-acid biosynthesis; L-lysine biosynthesis via DAP pathway; (S)-tetrahydrodipicolinate from L-aspartate: step 1/4.</text>
</comment>
<dbReference type="GO" id="GO:0004072">
    <property type="term" value="F:aspartate kinase activity"/>
    <property type="evidence" value="ECO:0007669"/>
    <property type="project" value="UniProtKB-EC"/>
</dbReference>
<evidence type="ECO:0000313" key="17">
    <source>
        <dbReference type="Proteomes" id="UP000218054"/>
    </source>
</evidence>
<evidence type="ECO:0000256" key="11">
    <source>
        <dbReference type="ARBA" id="ARBA00047872"/>
    </source>
</evidence>
<dbReference type="Pfam" id="PF22468">
    <property type="entry name" value="ACT_9"/>
    <property type="match status" value="2"/>
</dbReference>
<evidence type="ECO:0000256" key="5">
    <source>
        <dbReference type="ARBA" id="ARBA00022605"/>
    </source>
</evidence>
<dbReference type="PIRSF" id="PIRSF000726">
    <property type="entry name" value="Asp_kin"/>
    <property type="match status" value="1"/>
</dbReference>
<dbReference type="EC" id="2.7.2.4" evidence="13"/>
<dbReference type="PROSITE" id="PS00324">
    <property type="entry name" value="ASPARTOKINASE"/>
    <property type="match status" value="1"/>
</dbReference>
<evidence type="ECO:0000256" key="4">
    <source>
        <dbReference type="ARBA" id="ARBA00010122"/>
    </source>
</evidence>
<evidence type="ECO:0000256" key="3">
    <source>
        <dbReference type="ARBA" id="ARBA00005139"/>
    </source>
</evidence>
<feature type="binding site" evidence="12">
    <location>
        <begin position="213"/>
        <end position="214"/>
    </location>
    <ligand>
        <name>ATP</name>
        <dbReference type="ChEBI" id="CHEBI:30616"/>
    </ligand>
</feature>
<dbReference type="FunFam" id="3.30.2130.10:FF:000002">
    <property type="entry name" value="Aspartokinase"/>
    <property type="match status" value="1"/>
</dbReference>
<dbReference type="InterPro" id="IPR005260">
    <property type="entry name" value="Asp_kin_monofn"/>
</dbReference>
<dbReference type="EMBL" id="NSJB01000007">
    <property type="protein sequence ID" value="PAT36718.1"/>
    <property type="molecule type" value="Genomic_DNA"/>
</dbReference>
<comment type="caution">
    <text evidence="16">The sequence shown here is derived from an EMBL/GenBank/DDBJ whole genome shotgun (WGS) entry which is preliminary data.</text>
</comment>
<dbReference type="GO" id="GO:0005524">
    <property type="term" value="F:ATP binding"/>
    <property type="evidence" value="ECO:0007669"/>
    <property type="project" value="UniProtKB-KW"/>
</dbReference>
<sequence>MALIVHKYGGTSMGTTERIRNVAKRIVKWVRAGHQVVVVPSAMSGETNRLLALAAELEPAERSAQTCRELDALAATGEQASSALLAIALQAEGQPAISFTGWQVPVRTNSAYMKARIESIESTRIRKELDAGRVVIVTGFQGIDEQGHITTLGRGGSDTSAVAIAAAIKADECLIYTDVDGVYTTDPRVVPNAQRLKTISFEEMLELASLGSKVLQIRSVEFAGKYRVPLRVLSSFTPWDIDLAEEAASGTLITFEEDEKMEKAVVSGIAFTRDEAKISVLGVPDTPGIAYAILGAVAEAGIEVDVIIQNLSKDGKTDFSFTVSRADYDRAVKVLNEKVLPNLDQGASLDGNKQISKVSIVGIGMKSHAGVASTMFRALSQEGINIQMISTSEIKTSVVIDEKYVELAVRSLHTAFGLDGEVSIDVPKRNDEK</sequence>
<dbReference type="GO" id="GO:0005829">
    <property type="term" value="C:cytosol"/>
    <property type="evidence" value="ECO:0007669"/>
    <property type="project" value="TreeGrafter"/>
</dbReference>
<keyword evidence="6 13" id="KW-0808">Transferase</keyword>
<evidence type="ECO:0000256" key="6">
    <source>
        <dbReference type="ARBA" id="ARBA00022679"/>
    </source>
</evidence>
<evidence type="ECO:0000256" key="7">
    <source>
        <dbReference type="ARBA" id="ARBA00022741"/>
    </source>
</evidence>
<evidence type="ECO:0000256" key="13">
    <source>
        <dbReference type="RuleBase" id="RU003448"/>
    </source>
</evidence>
<evidence type="ECO:0000256" key="9">
    <source>
        <dbReference type="ARBA" id="ARBA00022840"/>
    </source>
</evidence>
<dbReference type="NCBIfam" id="NF005155">
    <property type="entry name" value="PRK06635.1-4"/>
    <property type="match status" value="1"/>
</dbReference>
<dbReference type="InterPro" id="IPR018042">
    <property type="entry name" value="Aspartate_kinase_CS"/>
</dbReference>
<dbReference type="RefSeq" id="WP_095540087.1">
    <property type="nucleotide sequence ID" value="NZ_NSJB01000007.1"/>
</dbReference>
<keyword evidence="17" id="KW-1185">Reference proteome</keyword>
<accession>A0A2A2AG52</accession>
<keyword evidence="5 14" id="KW-0028">Amino-acid biosynthesis</keyword>
<dbReference type="PANTHER" id="PTHR21499:SF3">
    <property type="entry name" value="ASPARTOKINASE"/>
    <property type="match status" value="1"/>
</dbReference>
<dbReference type="PANTHER" id="PTHR21499">
    <property type="entry name" value="ASPARTATE KINASE"/>
    <property type="match status" value="1"/>
</dbReference>
<dbReference type="NCBIfam" id="TIGR00656">
    <property type="entry name" value="asp_kin_monofn"/>
    <property type="match status" value="1"/>
</dbReference>
<dbReference type="CDD" id="cd04923">
    <property type="entry name" value="ACT_AK-LysC-DapG-like_2"/>
    <property type="match status" value="1"/>
</dbReference>
<comment type="catalytic activity">
    <reaction evidence="11 13">
        <text>L-aspartate + ATP = 4-phospho-L-aspartate + ADP</text>
        <dbReference type="Rhea" id="RHEA:23776"/>
        <dbReference type="ChEBI" id="CHEBI:29991"/>
        <dbReference type="ChEBI" id="CHEBI:30616"/>
        <dbReference type="ChEBI" id="CHEBI:57535"/>
        <dbReference type="ChEBI" id="CHEBI:456216"/>
        <dbReference type="EC" id="2.7.2.4"/>
    </reaction>
</comment>
<evidence type="ECO:0000256" key="8">
    <source>
        <dbReference type="ARBA" id="ARBA00022777"/>
    </source>
</evidence>
<dbReference type="UniPathway" id="UPA00051">
    <property type="reaction ID" value="UER00462"/>
</dbReference>
<feature type="binding site" evidence="12">
    <location>
        <position position="188"/>
    </location>
    <ligand>
        <name>ATP</name>
        <dbReference type="ChEBI" id="CHEBI:30616"/>
    </ligand>
</feature>
<proteinExistence type="inferred from homology"/>
<dbReference type="CDD" id="cd04261">
    <property type="entry name" value="AAK_AKii-LysC-BS"/>
    <property type="match status" value="1"/>
</dbReference>
<feature type="domain" description="ACT" evidence="15">
    <location>
        <begin position="360"/>
        <end position="432"/>
    </location>
</feature>
<dbReference type="Gene3D" id="3.30.2130.10">
    <property type="entry name" value="VC0802-like"/>
    <property type="match status" value="1"/>
</dbReference>
<keyword evidence="7 12" id="KW-0547">Nucleotide-binding</keyword>
<feature type="binding site" evidence="12">
    <location>
        <position position="78"/>
    </location>
    <ligand>
        <name>substrate</name>
    </ligand>
</feature>
<dbReference type="PRINTS" id="PR00474">
    <property type="entry name" value="GLU5KINASE"/>
</dbReference>
<dbReference type="Gene3D" id="3.40.1160.10">
    <property type="entry name" value="Acetylglutamate kinase-like"/>
    <property type="match status" value="1"/>
</dbReference>
<dbReference type="InterPro" id="IPR001048">
    <property type="entry name" value="Asp/Glu/Uridylate_kinase"/>
</dbReference>
<feature type="binding site" evidence="12">
    <location>
        <position position="47"/>
    </location>
    <ligand>
        <name>substrate</name>
    </ligand>
</feature>
<evidence type="ECO:0000256" key="10">
    <source>
        <dbReference type="ARBA" id="ARBA00023154"/>
    </source>
</evidence>
<comment type="pathway">
    <text evidence="2 14">Amino-acid biosynthesis; L-methionine biosynthesis via de novo pathway; L-homoserine from L-aspartate: step 1/3.</text>
</comment>
<dbReference type="InterPro" id="IPR041740">
    <property type="entry name" value="AKii-LysC-BS"/>
</dbReference>
<dbReference type="InterPro" id="IPR001057">
    <property type="entry name" value="Glu/AcGlu_kinase"/>
</dbReference>
<dbReference type="SUPFAM" id="SSF53633">
    <property type="entry name" value="Carbamate kinase-like"/>
    <property type="match status" value="1"/>
</dbReference>
<dbReference type="GO" id="GO:0009088">
    <property type="term" value="P:threonine biosynthetic process"/>
    <property type="evidence" value="ECO:0007669"/>
    <property type="project" value="UniProtKB-UniPathway"/>
</dbReference>
<evidence type="ECO:0000313" key="16">
    <source>
        <dbReference type="EMBL" id="PAT36718.1"/>
    </source>
</evidence>
<dbReference type="GO" id="GO:0009089">
    <property type="term" value="P:lysine biosynthetic process via diaminopimelate"/>
    <property type="evidence" value="ECO:0007669"/>
    <property type="project" value="UniProtKB-UniPathway"/>
</dbReference>
<dbReference type="InterPro" id="IPR002912">
    <property type="entry name" value="ACT_dom"/>
</dbReference>
<name>A0A2A2AG52_9BURK</name>
<dbReference type="InterPro" id="IPR001341">
    <property type="entry name" value="Asp_kinase"/>
</dbReference>
<dbReference type="SUPFAM" id="SSF55021">
    <property type="entry name" value="ACT-like"/>
    <property type="match status" value="2"/>
</dbReference>
<evidence type="ECO:0000256" key="2">
    <source>
        <dbReference type="ARBA" id="ARBA00004986"/>
    </source>
</evidence>
<dbReference type="AlphaFoldDB" id="A0A2A2AG52"/>
<feature type="binding site" evidence="12">
    <location>
        <begin position="7"/>
        <end position="10"/>
    </location>
    <ligand>
        <name>ATP</name>
        <dbReference type="ChEBI" id="CHEBI:30616"/>
    </ligand>
</feature>
<keyword evidence="9 12" id="KW-0067">ATP-binding</keyword>
<dbReference type="CDD" id="cd04913">
    <property type="entry name" value="ACT_AKii-LysC-BS-like_1"/>
    <property type="match status" value="1"/>
</dbReference>
<evidence type="ECO:0000256" key="12">
    <source>
        <dbReference type="PIRSR" id="PIRSR000726-1"/>
    </source>
</evidence>
<dbReference type="Proteomes" id="UP000218054">
    <property type="component" value="Unassembled WGS sequence"/>
</dbReference>
<dbReference type="InterPro" id="IPR045865">
    <property type="entry name" value="ACT-like_dom_sf"/>
</dbReference>
<reference evidence="16 17" key="1">
    <citation type="submission" date="2017-08" db="EMBL/GenBank/DDBJ databases">
        <title>WGS of Clinical strains of the CDC Group NO-1 linked to zoonotic infections in humans.</title>
        <authorList>
            <person name="Bernier A.-M."/>
            <person name="Bernard K."/>
        </authorList>
    </citation>
    <scope>NUCLEOTIDE SEQUENCE [LARGE SCALE GENOMIC DNA]</scope>
    <source>
        <strain evidence="16 17">NML00-0135</strain>
    </source>
</reference>
<dbReference type="InterPro" id="IPR036393">
    <property type="entry name" value="AceGlu_kinase-like_sf"/>
</dbReference>
<dbReference type="UniPathway" id="UPA00034">
    <property type="reaction ID" value="UER00015"/>
</dbReference>
<keyword evidence="8 13" id="KW-0418">Kinase</keyword>
<feature type="binding site" evidence="12">
    <location>
        <begin position="177"/>
        <end position="178"/>
    </location>
    <ligand>
        <name>ATP</name>
        <dbReference type="ChEBI" id="CHEBI:30616"/>
    </ligand>
</feature>
<dbReference type="NCBIfam" id="TIGR00657">
    <property type="entry name" value="asp_kinases"/>
    <property type="match status" value="1"/>
</dbReference>
<comment type="pathway">
    <text evidence="3 14">Amino-acid biosynthesis; L-threonine biosynthesis; L-threonine from L-aspartate: step 1/5.</text>
</comment>
<organism evidence="16 17">
    <name type="scientific">Vandammella animalimorsus</name>
    <dbReference type="NCBI Taxonomy" id="2029117"/>
    <lineage>
        <taxon>Bacteria</taxon>
        <taxon>Pseudomonadati</taxon>
        <taxon>Pseudomonadota</taxon>
        <taxon>Betaproteobacteria</taxon>
        <taxon>Burkholderiales</taxon>
        <taxon>Comamonadaceae</taxon>
        <taxon>Vandammella</taxon>
    </lineage>
</organism>
<keyword evidence="10" id="KW-0457">Lysine biosynthesis</keyword>
<feature type="domain" description="ACT" evidence="15">
    <location>
        <begin position="278"/>
        <end position="354"/>
    </location>
</feature>
<comment type="similarity">
    <text evidence="4 13">Belongs to the aspartokinase family.</text>
</comment>
<evidence type="ECO:0000256" key="14">
    <source>
        <dbReference type="RuleBase" id="RU004249"/>
    </source>
</evidence>
<dbReference type="FunFam" id="3.40.1160.10:FF:000002">
    <property type="entry name" value="Aspartokinase"/>
    <property type="match status" value="1"/>
</dbReference>
<dbReference type="GO" id="GO:0009090">
    <property type="term" value="P:homoserine biosynthetic process"/>
    <property type="evidence" value="ECO:0007669"/>
    <property type="project" value="TreeGrafter"/>
</dbReference>
<feature type="binding site" evidence="12">
    <location>
        <position position="183"/>
    </location>
    <ligand>
        <name>ATP</name>
        <dbReference type="ChEBI" id="CHEBI:30616"/>
    </ligand>
</feature>
<evidence type="ECO:0000259" key="15">
    <source>
        <dbReference type="PROSITE" id="PS51671"/>
    </source>
</evidence>